<dbReference type="Gene3D" id="2.40.128.130">
    <property type="entry name" value="Autotransporter beta-domain"/>
    <property type="match status" value="1"/>
</dbReference>
<dbReference type="InterPro" id="IPR005546">
    <property type="entry name" value="Autotransporte_beta"/>
</dbReference>
<dbReference type="InterPro" id="IPR024973">
    <property type="entry name" value="ESPR"/>
</dbReference>
<dbReference type="STRING" id="1123402.SAMN02583745_00741"/>
<evidence type="ECO:0000313" key="5">
    <source>
        <dbReference type="Proteomes" id="UP000242642"/>
    </source>
</evidence>
<dbReference type="PROSITE" id="PS51208">
    <property type="entry name" value="AUTOTRANSPORTER"/>
    <property type="match status" value="1"/>
</dbReference>
<dbReference type="Pfam" id="PF18883">
    <property type="entry name" value="AC_1"/>
    <property type="match status" value="1"/>
</dbReference>
<dbReference type="InterPro" id="IPR013425">
    <property type="entry name" value="Autotrns_rpt"/>
</dbReference>
<dbReference type="Pfam" id="PF03797">
    <property type="entry name" value="Autotransporter"/>
    <property type="match status" value="1"/>
</dbReference>
<dbReference type="InterPro" id="IPR051551">
    <property type="entry name" value="Autotransporter_adhesion"/>
</dbReference>
<dbReference type="NCBIfam" id="TIGR02601">
    <property type="entry name" value="autotrns_rpt"/>
    <property type="match status" value="4"/>
</dbReference>
<dbReference type="InterPro" id="IPR006315">
    <property type="entry name" value="OM_autotransptr_brl_dom"/>
</dbReference>
<accession>A0A1H9ZXS2</accession>
<dbReference type="NCBIfam" id="TIGR01414">
    <property type="entry name" value="autotrans_barl"/>
    <property type="match status" value="1"/>
</dbReference>
<proteinExistence type="predicted"/>
<keyword evidence="5" id="KW-1185">Reference proteome</keyword>
<dbReference type="PANTHER" id="PTHR35037:SF3">
    <property type="entry name" value="C-TERMINAL REGION OF AIDA-LIKE PROTEIN"/>
    <property type="match status" value="1"/>
</dbReference>
<dbReference type="EMBL" id="FOHV01000004">
    <property type="protein sequence ID" value="SES86192.1"/>
    <property type="molecule type" value="Genomic_DNA"/>
</dbReference>
<dbReference type="InterPro" id="IPR012332">
    <property type="entry name" value="Autotransporter_pectin_lyase_C"/>
</dbReference>
<dbReference type="Gene3D" id="2.160.20.20">
    <property type="match status" value="1"/>
</dbReference>
<dbReference type="Pfam" id="PF12951">
    <property type="entry name" value="PATR"/>
    <property type="match status" value="5"/>
</dbReference>
<dbReference type="Proteomes" id="UP000242642">
    <property type="component" value="Unassembled WGS sequence"/>
</dbReference>
<dbReference type="SMART" id="SM00869">
    <property type="entry name" value="Autotransporter"/>
    <property type="match status" value="1"/>
</dbReference>
<evidence type="ECO:0000256" key="2">
    <source>
        <dbReference type="ARBA" id="ARBA00023026"/>
    </source>
</evidence>
<dbReference type="PANTHER" id="PTHR35037">
    <property type="entry name" value="C-TERMINAL REGION OF AIDA-LIKE PROTEIN"/>
    <property type="match status" value="1"/>
</dbReference>
<dbReference type="Pfam" id="PF13018">
    <property type="entry name" value="ESPR"/>
    <property type="match status" value="1"/>
</dbReference>
<name>A0A1H9ZXS2_9GAMM</name>
<dbReference type="InterPro" id="IPR036709">
    <property type="entry name" value="Autotransporte_beta_dom_sf"/>
</dbReference>
<organism evidence="4 5">
    <name type="scientific">Thorsellia anophelis DSM 18579</name>
    <dbReference type="NCBI Taxonomy" id="1123402"/>
    <lineage>
        <taxon>Bacteria</taxon>
        <taxon>Pseudomonadati</taxon>
        <taxon>Pseudomonadota</taxon>
        <taxon>Gammaproteobacteria</taxon>
        <taxon>Enterobacterales</taxon>
        <taxon>Thorselliaceae</taxon>
        <taxon>Thorsellia</taxon>
    </lineage>
</organism>
<dbReference type="SUPFAM" id="SSF51126">
    <property type="entry name" value="Pectin lyase-like"/>
    <property type="match status" value="2"/>
</dbReference>
<keyword evidence="2" id="KW-0843">Virulence</keyword>
<dbReference type="GO" id="GO:0019867">
    <property type="term" value="C:outer membrane"/>
    <property type="evidence" value="ECO:0007669"/>
    <property type="project" value="InterPro"/>
</dbReference>
<dbReference type="InterPro" id="IPR043990">
    <property type="entry name" value="AC_1"/>
</dbReference>
<feature type="domain" description="Autotransporter" evidence="3">
    <location>
        <begin position="2670"/>
        <end position="2957"/>
    </location>
</feature>
<gene>
    <name evidence="4" type="ORF">SAMN02583745_00741</name>
</gene>
<dbReference type="SUPFAM" id="SSF103515">
    <property type="entry name" value="Autotransporter"/>
    <property type="match status" value="1"/>
</dbReference>
<keyword evidence="1" id="KW-0732">Signal</keyword>
<dbReference type="RefSeq" id="WP_177168567.1">
    <property type="nucleotide sequence ID" value="NZ_FOHV01000004.1"/>
</dbReference>
<evidence type="ECO:0000313" key="4">
    <source>
        <dbReference type="EMBL" id="SES86192.1"/>
    </source>
</evidence>
<sequence length="2957" mass="318934">MNKVYRIVFNKSLGIFQAVSELAQSKGKSSSSLVDKSASITQLIQMPFRLSLLRLLTLTALGMGINFGLFTEAQAAECGPTTRTYTYCFVGENDTGIGNWGTFGNWVNAAGEQVVIKTGIATDFYLLSGTDKTLILDKPIINPSNNQRGNPLGTLVIEKGARLRHAMEGSGTGHIFAGNILVEGEENALSTIELNTLINGSLRQNLKTITLGNYSQITVSDTVGSSSDSHQKVLGDEQGVKLAGQNIYFNALNNDSLIFRSGHFKFNQFTTANDNTIIDGKATRVMNINKGDANALNSDGKSGNGTVSITDDNYAYIGQWNIYGGTLKISGSNSLGYLTPGQRGSVVFDIDASLGDSYGLNYAGKNLGILEFSVANSVANSTGTHDFVTKNTNTLLKFDSYTNGSDRKYILSGDISGKGGIYYGSGGGREGVETIYELGGELSYEGDTYLDIKTKLDFKSNDGIRNLKGDFLVAVDSTIQFSGDNSFYGDIYYDFNNMTSEDLRKPENGFDYKKMAAIRFGDRQDSETIVRSNVNMYGYTDKDIILDVLNSTLTLNSGYAGNNSKLPFDISMLDDQGIRGSYDGVYGAKLLDIYGDGNKKYVSSQANFVLSEFDLKNPDDMWQIEMLGLDINSTVEEWQAAINQLAKDNPNGMGTGSTVVLNQNSIIGAPGINDPLEDEVIFNGQFEPTTKDKSLGGLTGTLTGNQAYGVNSTLIKTGDGRTVLINPNLTLSDIGEPELLQQQLNVNVKAGTLDWRVDEKYNPLVDSYNPNVMVVQGNYQTQAGATTAISNAATFLRIQKQYIDFTTVEHPEGIYIPGSGDFILAGKDNPGTDYDPSLDGDRATLNIIAGGGERPEIYAEGKVDIRGALLSVTGVASTQDPETILKSSEIEDTQFTLIHTSDGFIGGDFVADEDDTQDNLKAVFANNNRPAAFVDYLTGGEGRIINCNVNVTTNCLIDADSDLEEVGVKDTSVNAQEYVLSSLSLSWDYKGDLPSITGDFTIEPRSESFEVDTVLADRAADDIKRNEDGLFESDYGLWDGKTLTKKGQGLLVLSADNTYTGDTNINAGRLRITRDQNLGALGVGSLNLGNGLTSFGSILEIAGTEFDSQGSSSRELVLGRSDNNTINVIEEDNTATFKGNITNSVRFDTAKWYLPNGTLVANQSAPPPEAKRALWADVDGNLVDQNAPPSGSILRFERNSGLMKTGKGHLVLAPDATDSDPSNHKVMDYDGDTEVIEGTLTFKGDTSELKGDLYNQGKAIFDQDTDSSFAGNITEKKFRAVADDPIIAANYAFVPTLFKTGTGALTLKGTSDRNWLVEEGGLITEASRFTGDIKLNADTFLTFDQSPNSLTRASNATEYSGIILGDASSTLNVVGNGALRFDSNTESTLGNVVIGDGTSQTTFYIGNNDPASEKALEVQTDFTIKSNATTELENTNSYLNVGGTFTQEADSVLNVMLNLDNNSRGKADITANDISLAGSINVLGFQRVNGCEEAVNSESCDENVASRFARATELDDVNYTLMQSDNKINIAGLQANQGGFKDPSRTHPLDSKLPSYLVYFYSASEVANEDGKFTFDIDNINLAWNYGDVERANGTFNIVGDTGFEIDVVLKDRSTENFNSWDGKTLIKTGAGELVLSEQNEYSGETLIYEGTLTISDDGNLGQILGPFNPGVVLGEEYENDSKTAKLKIATNNDSADKIELNREITILGTNKTIEVSEKEDEVVLAYYITAENGFTKSGEGTLTVDGQINIGPNPGSILETDVSEVTIEDGTLRFNFKNDAEYLNSHIFNAGRLIFDVDANLNQAADTQVILKGDVLGLENADGSFSNGTVDKLGAGDLSLSGNTALDWHVQGGGLITSADSFLGDIKLDANTNLNFITKESKVSEYSGLLNGASSSTLNVVGGGKLDFNYNNGSTVGNVNVGSGTDESIFEISSNNTEIDKPDTFIVEGDFTTKTGSTTNLVGENTYLEVKGKFTQETGSALGVTLDLNNNNVNVADIIADEAVLGGELTLLGFARVLCEESVDDTDCKDGLRFVKATDLAGIKYKLISANTITGEFDADVSQTHYLTPKRGGFLVFNDGLETGDDGQQIYVIDKPELAWIEGGNDRSTGTFFLGSGNSFNVDKILEDRTDFTNGGTEFVILDQDGNPILDEKGQQITWDGKTLTKSGEGILELSENNTYTGDTYIDEGTLVISQDQNLGNKDTDFGDVGDIHLGSKDPTNGGQSTLEIKGQGPFETDRNLFLGNRDDNTIDVVDINNSAEFNGEISGDGGLVKDGDGELILTNVSNSYQGKTEIIDGTLTLGLEDDLIDDSAEVIIQDNATLKIADGTDQTLNNLQGSDPDKLHTEPPAIVIESSDGKLSLVNNKDTEYNGSIKGSIDLVIKGTLDPDNSGELTLSGNLTEFEGDTQITHNGTLIIDGSNNTETDTKNGNIITNIVGDGDDSNTKLKLVSGGTITGTIRDLGEVNIKGPNAPGNHPNWQITDDSNIGKLILSENGTAGFIDPSDPNWDGRDLEIDELVNDGTGTIVLYTKLGNDDSITDKITLTNSSKPPQGTTILEIRNKNGKGDLTTKDGIKVVDADTNAVETGDDAFKLKGGRVVVDNLYNYYLEHGKLDGTGEDWFLRSDKNEGLRDEIDIARNFNAITGQLGLLTLGTYHDRVGANTSTMYHKELQPHTPWIRLLGESGDVKNGQGVDNQLKNGADYDYDIKGLQVGFDFYEKTDEDNIRNLAGAYLSYANSKNDVKGALQNKIGTSSLDSISGGLYYTRTNEKQAYLDVVGQYSRYTGLDGKSRFGQRVSSGGYGLLLSGEVGYPWHIDENWKLEPQAQLIYQHIKLDASQDEFSRFTPDADNSFTGRLGARLAHHDLTDEGRPVDSFVRFNYWKTFDYDSKMIVSDLDGQNPMSIETNQGGSKVQFGVGVAYEPEIDWQLFLGVDYNRQIDGASGDSISGHLGVKYAF</sequence>
<protein>
    <submittedName>
        <fullName evidence="4">Outer membrane autotransporter barrel domain-containing protein</fullName>
    </submittedName>
</protein>
<evidence type="ECO:0000259" key="3">
    <source>
        <dbReference type="PROSITE" id="PS51208"/>
    </source>
</evidence>
<evidence type="ECO:0000256" key="1">
    <source>
        <dbReference type="ARBA" id="ARBA00022729"/>
    </source>
</evidence>
<reference evidence="5" key="1">
    <citation type="submission" date="2016-10" db="EMBL/GenBank/DDBJ databases">
        <authorList>
            <person name="Varghese N."/>
            <person name="Submissions S."/>
        </authorList>
    </citation>
    <scope>NUCLEOTIDE SEQUENCE [LARGE SCALE GENOMIC DNA]</scope>
    <source>
        <strain evidence="5">DSM 18579</strain>
    </source>
</reference>
<dbReference type="InterPro" id="IPR011050">
    <property type="entry name" value="Pectin_lyase_fold/virulence"/>
</dbReference>